<evidence type="ECO:0000256" key="1">
    <source>
        <dbReference type="SAM" id="Phobius"/>
    </source>
</evidence>
<dbReference type="EMBL" id="JAPFIT010000011">
    <property type="protein sequence ID" value="MDC5739772.1"/>
    <property type="molecule type" value="Genomic_DNA"/>
</dbReference>
<organism evidence="2 3">
    <name type="scientific">Vibrio europaeus</name>
    <dbReference type="NCBI Taxonomy" id="300876"/>
    <lineage>
        <taxon>Bacteria</taxon>
        <taxon>Pseudomonadati</taxon>
        <taxon>Pseudomonadota</taxon>
        <taxon>Gammaproteobacteria</taxon>
        <taxon>Vibrionales</taxon>
        <taxon>Vibrionaceae</taxon>
        <taxon>Vibrio</taxon>
        <taxon>Vibrio oreintalis group</taxon>
    </lineage>
</organism>
<sequence length="75" mass="8408">MNKFICGLLQLLAFACLGTSVLILFSEPDLVGKTFDIDEPQWQENMLKVYLFPLSAFALFAFSKLMAPSKSANSW</sequence>
<dbReference type="PROSITE" id="PS51257">
    <property type="entry name" value="PROKAR_LIPOPROTEIN"/>
    <property type="match status" value="1"/>
</dbReference>
<accession>A0ABT5GSZ6</accession>
<feature type="transmembrane region" description="Helical" evidence="1">
    <location>
        <begin position="49"/>
        <end position="67"/>
    </location>
</feature>
<keyword evidence="1" id="KW-0472">Membrane</keyword>
<protein>
    <submittedName>
        <fullName evidence="2">Uncharacterized protein</fullName>
    </submittedName>
</protein>
<keyword evidence="1" id="KW-1133">Transmembrane helix</keyword>
<reference evidence="2" key="1">
    <citation type="submission" date="2022-11" db="EMBL/GenBank/DDBJ databases">
        <title>Role of the vibriolysin VemA secreted by the emergent pathogen Vibrio europaeus in the colonization of Manila clam mucus.</title>
        <authorList>
            <person name="Martinez C."/>
            <person name="Rodriguez S."/>
            <person name="Vences A."/>
            <person name="Barja J.L."/>
            <person name="Toranzo A.E."/>
            <person name="Dubert J."/>
        </authorList>
    </citation>
    <scope>NUCLEOTIDE SEQUENCE</scope>
    <source>
        <strain evidence="2">3454</strain>
    </source>
</reference>
<dbReference type="Proteomes" id="UP001150001">
    <property type="component" value="Unassembled WGS sequence"/>
</dbReference>
<comment type="caution">
    <text evidence="2">The sequence shown here is derived from an EMBL/GenBank/DDBJ whole genome shotgun (WGS) entry which is preliminary data.</text>
</comment>
<name>A0ABT5GSZ6_9VIBR</name>
<evidence type="ECO:0000313" key="2">
    <source>
        <dbReference type="EMBL" id="MDC5739772.1"/>
    </source>
</evidence>
<keyword evidence="1" id="KW-0812">Transmembrane</keyword>
<keyword evidence="3" id="KW-1185">Reference proteome</keyword>
<proteinExistence type="predicted"/>
<gene>
    <name evidence="2" type="ORF">OPW20_06815</name>
</gene>
<evidence type="ECO:0000313" key="3">
    <source>
        <dbReference type="Proteomes" id="UP001150001"/>
    </source>
</evidence>
<dbReference type="RefSeq" id="WP_272237383.1">
    <property type="nucleotide sequence ID" value="NZ_JAPFIQ010000024.1"/>
</dbReference>